<evidence type="ECO:0000256" key="4">
    <source>
        <dbReference type="ARBA" id="ARBA00022630"/>
    </source>
</evidence>
<dbReference type="GO" id="GO:0035999">
    <property type="term" value="P:tetrahydrofolate interconversion"/>
    <property type="evidence" value="ECO:0007669"/>
    <property type="project" value="TreeGrafter"/>
</dbReference>
<organism evidence="11 12">
    <name type="scientific">Actinomortierella ambigua</name>
    <dbReference type="NCBI Taxonomy" id="1343610"/>
    <lineage>
        <taxon>Eukaryota</taxon>
        <taxon>Fungi</taxon>
        <taxon>Fungi incertae sedis</taxon>
        <taxon>Mucoromycota</taxon>
        <taxon>Mortierellomycotina</taxon>
        <taxon>Mortierellomycetes</taxon>
        <taxon>Mortierellales</taxon>
        <taxon>Mortierellaceae</taxon>
        <taxon>Actinomortierella</taxon>
    </lineage>
</organism>
<evidence type="ECO:0000256" key="6">
    <source>
        <dbReference type="ARBA" id="ARBA00022857"/>
    </source>
</evidence>
<dbReference type="GO" id="GO:0009086">
    <property type="term" value="P:methionine biosynthetic process"/>
    <property type="evidence" value="ECO:0007669"/>
    <property type="project" value="TreeGrafter"/>
</dbReference>
<dbReference type="PANTHER" id="PTHR45754:SF1">
    <property type="entry name" value="METHYLENETETRAHYDROFOLATE REDUCTASE 1"/>
    <property type="match status" value="1"/>
</dbReference>
<dbReference type="Pfam" id="PF21895">
    <property type="entry name" value="MTHFR_C"/>
    <property type="match status" value="2"/>
</dbReference>
<dbReference type="CDD" id="cd00537">
    <property type="entry name" value="MTHFR"/>
    <property type="match status" value="1"/>
</dbReference>
<comment type="caution">
    <text evidence="11">The sequence shown here is derived from an EMBL/GenBank/DDBJ whole genome shotgun (WGS) entry which is preliminary data.</text>
</comment>
<dbReference type="GO" id="GO:0005829">
    <property type="term" value="C:cytosol"/>
    <property type="evidence" value="ECO:0007669"/>
    <property type="project" value="TreeGrafter"/>
</dbReference>
<keyword evidence="7" id="KW-0560">Oxidoreductase</keyword>
<evidence type="ECO:0000313" key="11">
    <source>
        <dbReference type="EMBL" id="KAG0261132.1"/>
    </source>
</evidence>
<dbReference type="GO" id="GO:0004489">
    <property type="term" value="F:methylenetetrahydrofolate reductase [NAD(P)H] activity"/>
    <property type="evidence" value="ECO:0007669"/>
    <property type="project" value="InterPro"/>
</dbReference>
<dbReference type="Proteomes" id="UP000807716">
    <property type="component" value="Unassembled WGS sequence"/>
</dbReference>
<dbReference type="GO" id="GO:0071949">
    <property type="term" value="F:FAD binding"/>
    <property type="evidence" value="ECO:0007669"/>
    <property type="project" value="TreeGrafter"/>
</dbReference>
<keyword evidence="4" id="KW-0285">Flavoprotein</keyword>
<feature type="domain" description="MTHFR SAM-binding regulatory" evidence="10">
    <location>
        <begin position="611"/>
        <end position="692"/>
    </location>
</feature>
<keyword evidence="6" id="KW-0521">NADP</keyword>
<dbReference type="NCBIfam" id="TIGR00677">
    <property type="entry name" value="fadh2_euk"/>
    <property type="match status" value="1"/>
</dbReference>
<comment type="pathway">
    <text evidence="2 8">One-carbon metabolism; tetrahydrofolate interconversion.</text>
</comment>
<sequence>MKITAKINELTAEGKPYYSFEYFPPKTAQGMSNLFDRMGRMQALSPSFITCTWGAGGSTFDKTTELCAVAQTVHGFETCMHLTCTNMDRGKVDEALSEAKQAGIQNILALRGDPPRGQEYWSYVDDSFVHAVDLVRYIRQQYGDYFCIGVAGYPEGHMDSTHDNPDQEIIYLKEKVDAGADFVLTQLFYDVEGFLAWEKRCRAFGITCPIIPCIMPIQSYHGFRRITNLAKVHVPASLLEALEPLKNDDQKVKDYGVDLAARMIDQLREAGVKGFHICTLNLERSVRLILEKVGFVAKTAGRTHHVHGQNTEPTNPSIIKNVDENDATVSAAHLATFVHEGSEHPGVDTQALKPLIWKPAPDDITGRSETWDDFPNGRWGDARSPAFGDLDGYGISLKVEPRRALELWGRPNKADNITKLFVDFIEGRLPALPWSEEAPLPETDAIRERLVTCNKRGYWTVGSQPAVDGKSSADPLVGWGPKGGYVYQKAFVELFVGPDEVAGLVQKLRKTSPWITFFAASRDGAVVTNASGDVETEQRKIAELKKVCGRKDLAKDSKKNKDKEDASAKAALPSTGSSPASSEASGTSTPAPDCDEPLAFTKKNTPESLIEGPNAVTWGVFPGKEIVQPTVIEQVSFQSWRDEAFEIWREWEHLYPKGSDSQKLLHQIGHDYWLFNIVHNDFRDPDGVWEAILN</sequence>
<name>A0A9P6Q5I0_9FUNG</name>
<protein>
    <recommendedName>
        <fullName evidence="10">MTHFR SAM-binding regulatory domain-containing protein</fullName>
    </recommendedName>
</protein>
<accession>A0A9P6Q5I0</accession>
<evidence type="ECO:0000256" key="2">
    <source>
        <dbReference type="ARBA" id="ARBA00004777"/>
    </source>
</evidence>
<dbReference type="InterPro" id="IPR004621">
    <property type="entry name" value="Fadh2_euk"/>
</dbReference>
<feature type="region of interest" description="Disordered" evidence="9">
    <location>
        <begin position="553"/>
        <end position="606"/>
    </location>
</feature>
<comment type="cofactor">
    <cofactor evidence="1">
        <name>FAD</name>
        <dbReference type="ChEBI" id="CHEBI:57692"/>
    </cofactor>
</comment>
<evidence type="ECO:0000256" key="8">
    <source>
        <dbReference type="RuleBase" id="RU004254"/>
    </source>
</evidence>
<feature type="compositionally biased region" description="Basic and acidic residues" evidence="9">
    <location>
        <begin position="553"/>
        <end position="567"/>
    </location>
</feature>
<evidence type="ECO:0000256" key="5">
    <source>
        <dbReference type="ARBA" id="ARBA00022827"/>
    </source>
</evidence>
<dbReference type="Pfam" id="PF02219">
    <property type="entry name" value="MTHFR"/>
    <property type="match status" value="1"/>
</dbReference>
<feature type="domain" description="MTHFR SAM-binding regulatory" evidence="10">
    <location>
        <begin position="342"/>
        <end position="531"/>
    </location>
</feature>
<evidence type="ECO:0000256" key="7">
    <source>
        <dbReference type="ARBA" id="ARBA00023002"/>
    </source>
</evidence>
<dbReference type="FunFam" id="3.20.20.220:FF:000002">
    <property type="entry name" value="Methylenetetrahydrofolate reductase"/>
    <property type="match status" value="1"/>
</dbReference>
<dbReference type="InterPro" id="IPR029041">
    <property type="entry name" value="FAD-linked_oxidoreductase-like"/>
</dbReference>
<dbReference type="PANTHER" id="PTHR45754">
    <property type="entry name" value="METHYLENETETRAHYDROFOLATE REDUCTASE"/>
    <property type="match status" value="1"/>
</dbReference>
<evidence type="ECO:0000256" key="9">
    <source>
        <dbReference type="SAM" id="MobiDB-lite"/>
    </source>
</evidence>
<feature type="compositionally biased region" description="Low complexity" evidence="9">
    <location>
        <begin position="570"/>
        <end position="592"/>
    </location>
</feature>
<dbReference type="InterPro" id="IPR053806">
    <property type="entry name" value="MTHFR_C"/>
</dbReference>
<dbReference type="EMBL" id="JAAAJB010000226">
    <property type="protein sequence ID" value="KAG0261132.1"/>
    <property type="molecule type" value="Genomic_DNA"/>
</dbReference>
<dbReference type="AlphaFoldDB" id="A0A9P6Q5I0"/>
<gene>
    <name evidence="11" type="ORF">DFQ27_003137</name>
</gene>
<evidence type="ECO:0000256" key="1">
    <source>
        <dbReference type="ARBA" id="ARBA00001974"/>
    </source>
</evidence>
<reference evidence="11" key="1">
    <citation type="journal article" date="2020" name="Fungal Divers.">
        <title>Resolving the Mortierellaceae phylogeny through synthesis of multi-gene phylogenetics and phylogenomics.</title>
        <authorList>
            <person name="Vandepol N."/>
            <person name="Liber J."/>
            <person name="Desiro A."/>
            <person name="Na H."/>
            <person name="Kennedy M."/>
            <person name="Barry K."/>
            <person name="Grigoriev I.V."/>
            <person name="Miller A.N."/>
            <person name="O'Donnell K."/>
            <person name="Stajich J.E."/>
            <person name="Bonito G."/>
        </authorList>
    </citation>
    <scope>NUCLEOTIDE SEQUENCE</scope>
    <source>
        <strain evidence="11">BC1065</strain>
    </source>
</reference>
<dbReference type="SUPFAM" id="SSF51730">
    <property type="entry name" value="FAD-linked oxidoreductase"/>
    <property type="match status" value="1"/>
</dbReference>
<dbReference type="OrthoDB" id="16284at2759"/>
<keyword evidence="5" id="KW-0274">FAD</keyword>
<evidence type="ECO:0000256" key="3">
    <source>
        <dbReference type="ARBA" id="ARBA00006743"/>
    </source>
</evidence>
<dbReference type="InterPro" id="IPR003171">
    <property type="entry name" value="Mehydrof_redctse-like"/>
</dbReference>
<comment type="similarity">
    <text evidence="3">Belongs to the methylenetetrahydrofolate reductase family.</text>
</comment>
<proteinExistence type="inferred from homology"/>
<dbReference type="Gene3D" id="3.20.20.220">
    <property type="match status" value="1"/>
</dbReference>
<evidence type="ECO:0000259" key="10">
    <source>
        <dbReference type="Pfam" id="PF21895"/>
    </source>
</evidence>
<keyword evidence="12" id="KW-1185">Reference proteome</keyword>
<evidence type="ECO:0000313" key="12">
    <source>
        <dbReference type="Proteomes" id="UP000807716"/>
    </source>
</evidence>